<dbReference type="EMBL" id="CP162551">
    <property type="protein sequence ID" value="XDI36515.1"/>
    <property type="molecule type" value="Genomic_DNA"/>
</dbReference>
<evidence type="ECO:0000313" key="2">
    <source>
        <dbReference type="EMBL" id="XDI36515.1"/>
    </source>
</evidence>
<dbReference type="RefSeq" id="WP_368503951.1">
    <property type="nucleotide sequence ID" value="NZ_CP162551.1"/>
</dbReference>
<reference evidence="2" key="1">
    <citation type="submission" date="2024-07" db="EMBL/GenBank/DDBJ databases">
        <title>Identification and characteristics of an arsenic-resistant bacterial isolate, which belongs to a novel species.</title>
        <authorList>
            <person name="Juszczyk A."/>
            <person name="Kowalczyk A."/>
            <person name="Was K."/>
            <person name="Kosowicz W."/>
            <person name="Budzyn A."/>
            <person name="Latowski D."/>
        </authorList>
    </citation>
    <scope>NUCLEOTIDE SEQUENCE</scope>
    <source>
        <strain evidence="2">As8PL</strain>
    </source>
</reference>
<name>A0AB39BSW4_9BACI</name>
<protein>
    <submittedName>
        <fullName evidence="2">Peptidyl-prolyl cis-trans isomerase</fullName>
    </submittedName>
</protein>
<gene>
    <name evidence="2" type="ORF">AB3N04_17820</name>
</gene>
<evidence type="ECO:0000256" key="1">
    <source>
        <dbReference type="SAM" id="MobiDB-lite"/>
    </source>
</evidence>
<dbReference type="GO" id="GO:0016853">
    <property type="term" value="F:isomerase activity"/>
    <property type="evidence" value="ECO:0007669"/>
    <property type="project" value="UniProtKB-KW"/>
</dbReference>
<organism evidence="2">
    <name type="scientific">Alkalihalophilus sp. As8PL</name>
    <dbReference type="NCBI Taxonomy" id="3237103"/>
    <lineage>
        <taxon>Bacteria</taxon>
        <taxon>Bacillati</taxon>
        <taxon>Bacillota</taxon>
        <taxon>Bacilli</taxon>
        <taxon>Bacillales</taxon>
        <taxon>Bacillaceae</taxon>
        <taxon>Alkalihalophilus</taxon>
    </lineage>
</organism>
<feature type="region of interest" description="Disordered" evidence="1">
    <location>
        <begin position="60"/>
        <end position="79"/>
    </location>
</feature>
<dbReference type="AlphaFoldDB" id="A0AB39BSW4"/>
<keyword evidence="2" id="KW-0413">Isomerase</keyword>
<proteinExistence type="predicted"/>
<sequence>MEEFVFFIEGKVDHPLTIDPSVWIFDERKVDLTTYFSEERTFEDQDEVYTKAISAQWDKEIIEGSTPPRPDSNDNKINYNKKELTTGSFGMPLAPFIKNVKPKEDVSEVIIEQLNGEELTITYEEAVEMIVGFSQEGRPLKETGPIHLYFGDGSNQTSPITHVKKLTIK</sequence>
<accession>A0AB39BSW4</accession>